<sequence>MVYQFPPFLATYLNRFPQAQARLERLVPVVDLLAVEQGAKFAADQRALANVKDAEAKFARYRTDVAKGDVKADPAEAARLKRGIAAAQEARLTVESSVNAMTRVSHGTRVALERAVKFATELAQANADLELTKPPTMPKGTLAEVIAGQRAALEELDDEAEKVERAMQPKSETLALAMAELGAEVRKGRLGVTGRGSLLWPMALTDARPSIGSEPVKIVDATAVLAALHADELGAQVEAAVERMYADVPESEQLSAPEKRKRLNAIKAKRFEAELVEVEAVFKAWADGSVSVGLRPDVDPRAVLGVANWKAGEAR</sequence>
<comment type="caution">
    <text evidence="1">The sequence shown here is derived from an EMBL/GenBank/DDBJ whole genome shotgun (WGS) entry which is preliminary data.</text>
</comment>
<evidence type="ECO:0000313" key="2">
    <source>
        <dbReference type="Proteomes" id="UP000782610"/>
    </source>
</evidence>
<organism evidence="1 2">
    <name type="scientific">Devosia nanyangense</name>
    <dbReference type="NCBI Taxonomy" id="1228055"/>
    <lineage>
        <taxon>Bacteria</taxon>
        <taxon>Pseudomonadati</taxon>
        <taxon>Pseudomonadota</taxon>
        <taxon>Alphaproteobacteria</taxon>
        <taxon>Hyphomicrobiales</taxon>
        <taxon>Devosiaceae</taxon>
        <taxon>Devosia</taxon>
    </lineage>
</organism>
<accession>A0A933L630</accession>
<proteinExistence type="predicted"/>
<protein>
    <submittedName>
        <fullName evidence="1">Uncharacterized protein</fullName>
    </submittedName>
</protein>
<reference evidence="1" key="1">
    <citation type="submission" date="2020-07" db="EMBL/GenBank/DDBJ databases">
        <title>Huge and variable diversity of episymbiotic CPR bacteria and DPANN archaea in groundwater ecosystems.</title>
        <authorList>
            <person name="He C.Y."/>
            <person name="Keren R."/>
            <person name="Whittaker M."/>
            <person name="Farag I.F."/>
            <person name="Doudna J."/>
            <person name="Cate J.H.D."/>
            <person name="Banfield J.F."/>
        </authorList>
    </citation>
    <scope>NUCLEOTIDE SEQUENCE</scope>
    <source>
        <strain evidence="1">NC_groundwater_1586_Pr3_B-0.1um_66_15</strain>
    </source>
</reference>
<evidence type="ECO:0000313" key="1">
    <source>
        <dbReference type="EMBL" id="MBI4923005.1"/>
    </source>
</evidence>
<dbReference type="AlphaFoldDB" id="A0A933L630"/>
<name>A0A933L630_9HYPH</name>
<gene>
    <name evidence="1" type="ORF">HY834_14770</name>
</gene>
<dbReference type="Proteomes" id="UP000782610">
    <property type="component" value="Unassembled WGS sequence"/>
</dbReference>
<dbReference type="EMBL" id="JACRAF010000041">
    <property type="protein sequence ID" value="MBI4923005.1"/>
    <property type="molecule type" value="Genomic_DNA"/>
</dbReference>